<protein>
    <submittedName>
        <fullName evidence="1">Uncharacterized protein</fullName>
    </submittedName>
</protein>
<gene>
    <name evidence="1" type="ORF">QNI16_14665</name>
</gene>
<proteinExistence type="predicted"/>
<dbReference type="AlphaFoldDB" id="A0AAE3QMK2"/>
<evidence type="ECO:0000313" key="2">
    <source>
        <dbReference type="Proteomes" id="UP001241110"/>
    </source>
</evidence>
<organism evidence="1 2">
    <name type="scientific">Xanthocytophaga flava</name>
    <dbReference type="NCBI Taxonomy" id="3048013"/>
    <lineage>
        <taxon>Bacteria</taxon>
        <taxon>Pseudomonadati</taxon>
        <taxon>Bacteroidota</taxon>
        <taxon>Cytophagia</taxon>
        <taxon>Cytophagales</taxon>
        <taxon>Rhodocytophagaceae</taxon>
        <taxon>Xanthocytophaga</taxon>
    </lineage>
</organism>
<sequence>MQEEGVILGNVFYDTDTKTIDVIKTENTVLIWQDIPVEWMFSFVYYCFPFRGYVESTKDALYILNQWIDIINAEGESLLQTQLYQAEACIAALYKPVFPHSDNGITYRMACTWLHRGSGQKVFRDLYNHLKAIRKSNPLFLSNYFNLN</sequence>
<dbReference type="RefSeq" id="WP_313979925.1">
    <property type="nucleotide sequence ID" value="NZ_JASJOS010000006.1"/>
</dbReference>
<reference evidence="1" key="1">
    <citation type="submission" date="2023-05" db="EMBL/GenBank/DDBJ databases">
        <authorList>
            <person name="Zhang X."/>
        </authorList>
    </citation>
    <scope>NUCLEOTIDE SEQUENCE</scope>
    <source>
        <strain evidence="1">YF14B1</strain>
    </source>
</reference>
<accession>A0AAE3QMK2</accession>
<comment type="caution">
    <text evidence="1">The sequence shown here is derived from an EMBL/GenBank/DDBJ whole genome shotgun (WGS) entry which is preliminary data.</text>
</comment>
<dbReference type="Proteomes" id="UP001241110">
    <property type="component" value="Unassembled WGS sequence"/>
</dbReference>
<name>A0AAE3QMK2_9BACT</name>
<evidence type="ECO:0000313" key="1">
    <source>
        <dbReference type="EMBL" id="MDJ1481740.1"/>
    </source>
</evidence>
<dbReference type="EMBL" id="JASJOS010000006">
    <property type="protein sequence ID" value="MDJ1481740.1"/>
    <property type="molecule type" value="Genomic_DNA"/>
</dbReference>